<organism evidence="1 2">
    <name type="scientific">Paraburkholderia tropica</name>
    <dbReference type="NCBI Taxonomy" id="92647"/>
    <lineage>
        <taxon>Bacteria</taxon>
        <taxon>Pseudomonadati</taxon>
        <taxon>Pseudomonadota</taxon>
        <taxon>Betaproteobacteria</taxon>
        <taxon>Burkholderiales</taxon>
        <taxon>Burkholderiaceae</taxon>
        <taxon>Paraburkholderia</taxon>
    </lineage>
</organism>
<dbReference type="Pfam" id="PF13433">
    <property type="entry name" value="Peripla_BP_5"/>
    <property type="match status" value="1"/>
</dbReference>
<dbReference type="CDD" id="cd06357">
    <property type="entry name" value="PBP1_AmiC"/>
    <property type="match status" value="1"/>
</dbReference>
<name>A0AAQ1GNN4_9BURK</name>
<accession>A0AAQ1GNN4</accession>
<dbReference type="Gene3D" id="3.40.50.2300">
    <property type="match status" value="2"/>
</dbReference>
<dbReference type="GO" id="GO:0033218">
    <property type="term" value="F:amide binding"/>
    <property type="evidence" value="ECO:0007669"/>
    <property type="project" value="InterPro"/>
</dbReference>
<protein>
    <submittedName>
        <fullName evidence="1">Amino acid/amide ABC transporter substrate-binding protein, HAAT family</fullName>
    </submittedName>
</protein>
<dbReference type="SUPFAM" id="SSF53822">
    <property type="entry name" value="Periplasmic binding protein-like I"/>
    <property type="match status" value="1"/>
</dbReference>
<evidence type="ECO:0000313" key="2">
    <source>
        <dbReference type="Proteomes" id="UP000183529"/>
    </source>
</evidence>
<dbReference type="Proteomes" id="UP000183529">
    <property type="component" value="Unassembled WGS sequence"/>
</dbReference>
<dbReference type="PANTHER" id="PTHR47628">
    <property type="match status" value="1"/>
</dbReference>
<dbReference type="AlphaFoldDB" id="A0AAQ1GNN4"/>
<evidence type="ECO:0000313" key="1">
    <source>
        <dbReference type="EMBL" id="SEK14099.1"/>
    </source>
</evidence>
<dbReference type="PANTHER" id="PTHR47628:SF1">
    <property type="entry name" value="ALIPHATIC AMIDASE EXPRESSION-REGULATING PROTEIN"/>
    <property type="match status" value="1"/>
</dbReference>
<proteinExistence type="predicted"/>
<dbReference type="GeneID" id="61308417"/>
<dbReference type="InterPro" id="IPR028082">
    <property type="entry name" value="Peripla_BP_I"/>
</dbReference>
<sequence length="388" mass="43383">MTSSHRDPIRIGVLLSETGVTAPIECSQQRATRFATEEINEAGGIDGREIELVLCDPASRPSRYAELLTGMIANERIRVVVGCYMSSTRKAVLPVLERHNALLLYPTLYEGFECSRNVFYTGAAPNQNSFPLAAYMLRHHGKRVFMIGSDYIYPYEANRVMSDLVFESGGEKAGEIYLPLNADYEAYQDAMKKIVAAAPDFIFSTVVGIGMAHLYRAYAEARLDPARCPIATLSTTETEFTAMGADIGEGHITSAPYFQSVDTPVNRDVLARFQRRFGDDVVTDMCWEAAYFQMHLLAEAMRRTGGAEPDALLRALPGLEFDAPQGRVRIDERNHHTYLRPRIGRLNARAQFDILSESPDWVRPDPFVIAFDDDRRAPALEVRAGVRE</sequence>
<comment type="caution">
    <text evidence="1">The sequence shown here is derived from an EMBL/GenBank/DDBJ whole genome shotgun (WGS) entry which is preliminary data.</text>
</comment>
<gene>
    <name evidence="1" type="ORF">SAMN05216550_12673</name>
</gene>
<reference evidence="1 2" key="1">
    <citation type="submission" date="2016-10" db="EMBL/GenBank/DDBJ databases">
        <authorList>
            <person name="Varghese N."/>
            <person name="Submissions S."/>
        </authorList>
    </citation>
    <scope>NUCLEOTIDE SEQUENCE [LARGE SCALE GENOMIC DNA]</scope>
    <source>
        <strain evidence="1 2">LMG 22274</strain>
    </source>
</reference>
<dbReference type="RefSeq" id="WP_074987284.1">
    <property type="nucleotide sequence ID" value="NZ_CADFGN010000019.1"/>
</dbReference>
<dbReference type="EMBL" id="FNZM01000026">
    <property type="protein sequence ID" value="SEK14099.1"/>
    <property type="molecule type" value="Genomic_DNA"/>
</dbReference>
<dbReference type="InterPro" id="IPR039570">
    <property type="entry name" value="AmiC_PBP1"/>
</dbReference>